<reference evidence="1 2" key="1">
    <citation type="submission" date="2020-06" db="EMBL/GenBank/DDBJ databases">
        <authorList>
            <person name="Chanama M."/>
        </authorList>
    </citation>
    <scope>NUCLEOTIDE SEQUENCE [LARGE SCALE GENOMIC DNA]</scope>
    <source>
        <strain evidence="1 2">TBRC6557</strain>
    </source>
</reference>
<gene>
    <name evidence="1" type="ORF">HT134_06180</name>
</gene>
<evidence type="ECO:0000313" key="1">
    <source>
        <dbReference type="EMBL" id="NUW39721.1"/>
    </source>
</evidence>
<dbReference type="RefSeq" id="WP_175599217.1">
    <property type="nucleotide sequence ID" value="NZ_JABWGO010000001.1"/>
</dbReference>
<dbReference type="EMBL" id="JABWGO010000001">
    <property type="protein sequence ID" value="NUW39721.1"/>
    <property type="molecule type" value="Genomic_DNA"/>
</dbReference>
<dbReference type="AlphaFoldDB" id="A0A7Y6MAI7"/>
<name>A0A7Y6MAI7_9ACTN</name>
<evidence type="ECO:0000313" key="2">
    <source>
        <dbReference type="Proteomes" id="UP000546126"/>
    </source>
</evidence>
<accession>A0A7Y6MAI7</accession>
<dbReference type="Proteomes" id="UP000546126">
    <property type="component" value="Unassembled WGS sequence"/>
</dbReference>
<organism evidence="1 2">
    <name type="scientific">Nonomuraea rhodomycinica</name>
    <dbReference type="NCBI Taxonomy" id="1712872"/>
    <lineage>
        <taxon>Bacteria</taxon>
        <taxon>Bacillati</taxon>
        <taxon>Actinomycetota</taxon>
        <taxon>Actinomycetes</taxon>
        <taxon>Streptosporangiales</taxon>
        <taxon>Streptosporangiaceae</taxon>
        <taxon>Nonomuraea</taxon>
    </lineage>
</organism>
<sequence length="332" mass="34771">MPADFSARRWERARRRVIAAAFLRVPFYRDQWAAAGRALEEPEPTPSAALADQLHRLCPFARPFDPSREPSPWIGDGRDLRDALALACAPRRAPVLEVRPAVLDRRTLAGGVLPWSGGRRYGVLLAPGARVVDEARRRALDAAALGLAAEAGRAIVVGERAALDAVLPRLAGVRVHVVERVSLGQAVRAARAAAATPTARARVAGRVSPGHAVAADPAEHDLTATGTLMGEVTTAGQAAAAGTLMGEVGAVVAHDPHLGYLAAVVAGCGQVHLLWRHVHARPFEGPDGDRTVGLTALRRRRPALVNVVPGDAGSLTTALCPAHGTPIVTPPA</sequence>
<protein>
    <submittedName>
        <fullName evidence="1">Uncharacterized protein</fullName>
    </submittedName>
</protein>
<comment type="caution">
    <text evidence="1">The sequence shown here is derived from an EMBL/GenBank/DDBJ whole genome shotgun (WGS) entry which is preliminary data.</text>
</comment>
<keyword evidence="2" id="KW-1185">Reference proteome</keyword>
<proteinExistence type="predicted"/>